<dbReference type="InterPro" id="IPR038765">
    <property type="entry name" value="Papain-like_cys_pep_sf"/>
</dbReference>
<dbReference type="SUPFAM" id="SSF56112">
    <property type="entry name" value="Protein kinase-like (PK-like)"/>
    <property type="match status" value="1"/>
</dbReference>
<reference evidence="11 12" key="1">
    <citation type="journal article" date="2024" name="Nat. Commun.">
        <title>Phylogenomics reveals the evolutionary origins of lichenization in chlorophyte algae.</title>
        <authorList>
            <person name="Puginier C."/>
            <person name="Libourel C."/>
            <person name="Otte J."/>
            <person name="Skaloud P."/>
            <person name="Haon M."/>
            <person name="Grisel S."/>
            <person name="Petersen M."/>
            <person name="Berrin J.G."/>
            <person name="Delaux P.M."/>
            <person name="Dal Grande F."/>
            <person name="Keller J."/>
        </authorList>
    </citation>
    <scope>NUCLEOTIDE SEQUENCE [LARGE SCALE GENOMIC DNA]</scope>
    <source>
        <strain evidence="11 12">SAG 216-7</strain>
    </source>
</reference>
<comment type="similarity">
    <text evidence="8">Belongs to the protein kinase superfamily. Ser/Thr protein kinase family. MAP kinase subfamily.</text>
</comment>
<keyword evidence="5 8" id="KW-0418">Kinase</keyword>
<sequence>MLALPLTLPTTEGRWEPFLKPGTMLHQALAAYFARDLVQDAVCAFCSLRATLQQAPVRPAAQRPSESTTSPTAISAAEQGDAKEGSAEEDRYSRGALSVSRRGEQGGAEEGAANEDGDLRGALCVGEGEQQGSEAAEKLARLQGLLLGGCAAPECDYAQLASEGGLIWEERRGPLLTRTTIARVPQVLCLQLRRVFWTRKGRLAKIRGHISFPEGQGPREANMSSKTDNLPVKKECSIPGKQAYSIWGTLFELDERYVPIKAIGKGAYGVVCSAKNVVTGEKVAIKKIQNAFENLTDARRTLREIKLLRHLKHENVIAVRDILQPVDKERFNDVYIVYELMDTDLHHIIRSPQQLTDDHFQFFIYQILRGLKYVHTANVLHRDLKPSNLLLNASCDLRICDFGLARTLARQDSSESNYMTEYVVTRWYRAPELLLSCFQYTAAIDVWSVGCILAELLYRKPLFPGKDYIDQLKLIIKMLGSPCDSDLVFISSSKARAYIKALPYAQRCPFRVMFPDASHLAIDLMEKMLQFNPERRITVEQALAHPYLAQMHDPASELSAPDAFDFDFEEQELLEAAVRKKVLEEVQFYSSSAAMEKAAK</sequence>
<dbReference type="Proteomes" id="UP001491310">
    <property type="component" value="Unassembled WGS sequence"/>
</dbReference>
<evidence type="ECO:0000259" key="10">
    <source>
        <dbReference type="PROSITE" id="PS50011"/>
    </source>
</evidence>
<dbReference type="InterPro" id="IPR008271">
    <property type="entry name" value="Ser/Thr_kinase_AS"/>
</dbReference>
<dbReference type="EC" id="2.7.11.24" evidence="8"/>
<evidence type="ECO:0000256" key="6">
    <source>
        <dbReference type="ARBA" id="ARBA00022840"/>
    </source>
</evidence>
<evidence type="ECO:0000256" key="2">
    <source>
        <dbReference type="ARBA" id="ARBA00022527"/>
    </source>
</evidence>
<dbReference type="Gene3D" id="3.90.70.10">
    <property type="entry name" value="Cysteine proteinases"/>
    <property type="match status" value="1"/>
</dbReference>
<dbReference type="SUPFAM" id="SSF54001">
    <property type="entry name" value="Cysteine proteinases"/>
    <property type="match status" value="1"/>
</dbReference>
<evidence type="ECO:0000256" key="3">
    <source>
        <dbReference type="ARBA" id="ARBA00022679"/>
    </source>
</evidence>
<feature type="compositionally biased region" description="Basic and acidic residues" evidence="9">
    <location>
        <begin position="80"/>
        <end position="93"/>
    </location>
</feature>
<dbReference type="EMBL" id="JALJOT010000005">
    <property type="protein sequence ID" value="KAK9914864.1"/>
    <property type="molecule type" value="Genomic_DNA"/>
</dbReference>
<dbReference type="PROSITE" id="PS00107">
    <property type="entry name" value="PROTEIN_KINASE_ATP"/>
    <property type="match status" value="1"/>
</dbReference>
<organism evidence="11 12">
    <name type="scientific">Coccomyxa subellipsoidea</name>
    <dbReference type="NCBI Taxonomy" id="248742"/>
    <lineage>
        <taxon>Eukaryota</taxon>
        <taxon>Viridiplantae</taxon>
        <taxon>Chlorophyta</taxon>
        <taxon>core chlorophytes</taxon>
        <taxon>Trebouxiophyceae</taxon>
        <taxon>Trebouxiophyceae incertae sedis</taxon>
        <taxon>Coccomyxaceae</taxon>
        <taxon>Coccomyxa</taxon>
    </lineage>
</organism>
<dbReference type="PANTHER" id="PTHR24055">
    <property type="entry name" value="MITOGEN-ACTIVATED PROTEIN KINASE"/>
    <property type="match status" value="1"/>
</dbReference>
<gene>
    <name evidence="11" type="ORF">WJX75_001480</name>
</gene>
<evidence type="ECO:0000256" key="1">
    <source>
        <dbReference type="ARBA" id="ARBA00008832"/>
    </source>
</evidence>
<dbReference type="SMART" id="SM00220">
    <property type="entry name" value="S_TKc"/>
    <property type="match status" value="1"/>
</dbReference>
<comment type="catalytic activity">
    <reaction evidence="8">
        <text>L-threonyl-[protein] + ATP = O-phospho-L-threonyl-[protein] + ADP + H(+)</text>
        <dbReference type="Rhea" id="RHEA:46608"/>
        <dbReference type="Rhea" id="RHEA-COMP:11060"/>
        <dbReference type="Rhea" id="RHEA-COMP:11605"/>
        <dbReference type="ChEBI" id="CHEBI:15378"/>
        <dbReference type="ChEBI" id="CHEBI:30013"/>
        <dbReference type="ChEBI" id="CHEBI:30616"/>
        <dbReference type="ChEBI" id="CHEBI:61977"/>
        <dbReference type="ChEBI" id="CHEBI:456216"/>
        <dbReference type="EC" id="2.7.11.24"/>
    </reaction>
</comment>
<evidence type="ECO:0000256" key="9">
    <source>
        <dbReference type="SAM" id="MobiDB-lite"/>
    </source>
</evidence>
<evidence type="ECO:0000313" key="11">
    <source>
        <dbReference type="EMBL" id="KAK9914864.1"/>
    </source>
</evidence>
<dbReference type="Pfam" id="PF00069">
    <property type="entry name" value="Pkinase"/>
    <property type="match status" value="1"/>
</dbReference>
<feature type="binding site" evidence="7">
    <location>
        <position position="287"/>
    </location>
    <ligand>
        <name>ATP</name>
        <dbReference type="ChEBI" id="CHEBI:30616"/>
    </ligand>
</feature>
<proteinExistence type="inferred from homology"/>
<keyword evidence="4 7" id="KW-0547">Nucleotide-binding</keyword>
<dbReference type="Gene3D" id="3.30.200.20">
    <property type="entry name" value="Phosphorylase Kinase, domain 1"/>
    <property type="match status" value="1"/>
</dbReference>
<dbReference type="InterPro" id="IPR017441">
    <property type="entry name" value="Protein_kinase_ATP_BS"/>
</dbReference>
<dbReference type="InterPro" id="IPR011009">
    <property type="entry name" value="Kinase-like_dom_sf"/>
</dbReference>
<keyword evidence="3 8" id="KW-0808">Transferase</keyword>
<evidence type="ECO:0000256" key="4">
    <source>
        <dbReference type="ARBA" id="ARBA00022741"/>
    </source>
</evidence>
<dbReference type="PROSITE" id="PS01351">
    <property type="entry name" value="MAPK"/>
    <property type="match status" value="1"/>
</dbReference>
<dbReference type="InterPro" id="IPR050117">
    <property type="entry name" value="MAPK"/>
</dbReference>
<dbReference type="InterPro" id="IPR003527">
    <property type="entry name" value="MAP_kinase_CS"/>
</dbReference>
<protein>
    <recommendedName>
        <fullName evidence="8">Mitogen-activated protein kinase</fullName>
        <ecNumber evidence="8">2.7.11.24</ecNumber>
    </recommendedName>
</protein>
<keyword evidence="6 7" id="KW-0067">ATP-binding</keyword>
<dbReference type="InterPro" id="IPR000719">
    <property type="entry name" value="Prot_kinase_dom"/>
</dbReference>
<dbReference type="PROSITE" id="PS00108">
    <property type="entry name" value="PROTEIN_KINASE_ST"/>
    <property type="match status" value="1"/>
</dbReference>
<dbReference type="Gene3D" id="1.10.510.10">
    <property type="entry name" value="Transferase(Phosphotransferase) domain 1"/>
    <property type="match status" value="1"/>
</dbReference>
<feature type="region of interest" description="Disordered" evidence="9">
    <location>
        <begin position="55"/>
        <end position="115"/>
    </location>
</feature>
<evidence type="ECO:0000313" key="12">
    <source>
        <dbReference type="Proteomes" id="UP001491310"/>
    </source>
</evidence>
<keyword evidence="8" id="KW-0460">Magnesium</keyword>
<accession>A0ABR2YTM4</accession>
<feature type="compositionally biased region" description="Polar residues" evidence="9">
    <location>
        <begin position="64"/>
        <end position="73"/>
    </location>
</feature>
<comment type="activity regulation">
    <text evidence="8">Activated by threonine and tyrosine phosphorylation.</text>
</comment>
<keyword evidence="2 8" id="KW-0723">Serine/threonine-protein kinase</keyword>
<evidence type="ECO:0000256" key="8">
    <source>
        <dbReference type="RuleBase" id="RU361165"/>
    </source>
</evidence>
<dbReference type="PROSITE" id="PS50011">
    <property type="entry name" value="PROTEIN_KINASE_DOM"/>
    <property type="match status" value="1"/>
</dbReference>
<evidence type="ECO:0000256" key="5">
    <source>
        <dbReference type="ARBA" id="ARBA00022777"/>
    </source>
</evidence>
<name>A0ABR2YTM4_9CHLO</name>
<comment type="caution">
    <text evidence="11">The sequence shown here is derived from an EMBL/GenBank/DDBJ whole genome shotgun (WGS) entry which is preliminary data.</text>
</comment>
<comment type="similarity">
    <text evidence="1">Belongs to the protein kinase superfamily. CMGC Ser/Thr protein kinase family. MAP kinase subfamily.</text>
</comment>
<feature type="domain" description="Protein kinase" evidence="10">
    <location>
        <begin position="257"/>
        <end position="548"/>
    </location>
</feature>
<evidence type="ECO:0000256" key="7">
    <source>
        <dbReference type="PROSITE-ProRule" id="PRU10141"/>
    </source>
</evidence>
<keyword evidence="12" id="KW-1185">Reference proteome</keyword>
<comment type="cofactor">
    <cofactor evidence="8">
        <name>Mg(2+)</name>
        <dbReference type="ChEBI" id="CHEBI:18420"/>
    </cofactor>
</comment>